<evidence type="ECO:0000313" key="1">
    <source>
        <dbReference type="EMBL" id="MFC0562870.1"/>
    </source>
</evidence>
<reference evidence="1 2" key="1">
    <citation type="submission" date="2024-09" db="EMBL/GenBank/DDBJ databases">
        <authorList>
            <person name="Sun Q."/>
            <person name="Mori K."/>
        </authorList>
    </citation>
    <scope>NUCLEOTIDE SEQUENCE [LARGE SCALE GENOMIC DNA]</scope>
    <source>
        <strain evidence="1 2">TBRC 2205</strain>
    </source>
</reference>
<dbReference type="RefSeq" id="WP_377334906.1">
    <property type="nucleotide sequence ID" value="NZ_JBHLUE010000002.1"/>
</dbReference>
<name>A0ABV6NQ20_9ACTN</name>
<dbReference type="EMBL" id="JBHLUE010000002">
    <property type="protein sequence ID" value="MFC0562870.1"/>
    <property type="molecule type" value="Genomic_DNA"/>
</dbReference>
<evidence type="ECO:0000313" key="2">
    <source>
        <dbReference type="Proteomes" id="UP001589894"/>
    </source>
</evidence>
<proteinExistence type="predicted"/>
<accession>A0ABV6NQ20</accession>
<organism evidence="1 2">
    <name type="scientific">Plantactinospora siamensis</name>
    <dbReference type="NCBI Taxonomy" id="555372"/>
    <lineage>
        <taxon>Bacteria</taxon>
        <taxon>Bacillati</taxon>
        <taxon>Actinomycetota</taxon>
        <taxon>Actinomycetes</taxon>
        <taxon>Micromonosporales</taxon>
        <taxon>Micromonosporaceae</taxon>
        <taxon>Plantactinospora</taxon>
    </lineage>
</organism>
<gene>
    <name evidence="1" type="ORF">ACFFHU_01590</name>
</gene>
<protein>
    <submittedName>
        <fullName evidence="1">Uncharacterized protein</fullName>
    </submittedName>
</protein>
<comment type="caution">
    <text evidence="1">The sequence shown here is derived from an EMBL/GenBank/DDBJ whole genome shotgun (WGS) entry which is preliminary data.</text>
</comment>
<keyword evidence="2" id="KW-1185">Reference proteome</keyword>
<sequence length="186" mass="19490">MVPPLARTSAEAHLFMDLHPCECGAAGFARGSSVVALDDGDLASRYAGACAGCGREREFLFRLPAQVTAPAADGRFGFSGDRDGPSELLDPGEWLWVADAYAGQAPADPAGVPADQRPRARAVLQRAAAALDEALKFVPAEADEVPAAAVTSERGRAAVAGQPGRLRRSRLVALRDAYTELADRFG</sequence>
<dbReference type="Proteomes" id="UP001589894">
    <property type="component" value="Unassembled WGS sequence"/>
</dbReference>